<dbReference type="GeneID" id="4619624"/>
<dbReference type="HOGENOM" id="CLU_065213_1_0_1"/>
<evidence type="ECO:0000256" key="1">
    <source>
        <dbReference type="ARBA" id="ARBA00022737"/>
    </source>
</evidence>
<dbReference type="GO" id="GO:0015914">
    <property type="term" value="P:phospholipid transport"/>
    <property type="evidence" value="ECO:0007669"/>
    <property type="project" value="EnsemblFungi"/>
</dbReference>
<gene>
    <name evidence="5" type="ORF">AGOS_ACR173W</name>
</gene>
<proteinExistence type="inferred from homology"/>
<keyword evidence="1" id="KW-0677">Repeat</keyword>
<dbReference type="Proteomes" id="UP000000591">
    <property type="component" value="Chromosome III"/>
</dbReference>
<dbReference type="GO" id="GO:0045050">
    <property type="term" value="P:protein insertion into ER membrane by stop-transfer membrane-anchor sequence"/>
    <property type="evidence" value="ECO:0007669"/>
    <property type="project" value="EnsemblFungi"/>
</dbReference>
<organism evidence="5 6">
    <name type="scientific">Eremothecium gossypii (strain ATCC 10895 / CBS 109.51 / FGSC 9923 / NRRL Y-1056)</name>
    <name type="common">Yeast</name>
    <name type="synonym">Ashbya gossypii</name>
    <dbReference type="NCBI Taxonomy" id="284811"/>
    <lineage>
        <taxon>Eukaryota</taxon>
        <taxon>Fungi</taxon>
        <taxon>Dikarya</taxon>
        <taxon>Ascomycota</taxon>
        <taxon>Saccharomycotina</taxon>
        <taxon>Saccharomycetes</taxon>
        <taxon>Saccharomycetales</taxon>
        <taxon>Saccharomycetaceae</taxon>
        <taxon>Eremothecium</taxon>
    </lineage>
</organism>
<protein>
    <recommendedName>
        <fullName evidence="4">ER membrane protein complex subunit 2</fullName>
    </recommendedName>
</protein>
<comment type="similarity">
    <text evidence="4">Belongs to the EMC2 family.</text>
</comment>
<name>Q75BU8_EREGS</name>
<keyword evidence="2 3" id="KW-0802">TPR repeat</keyword>
<dbReference type="AlphaFoldDB" id="Q75BU8"/>
<dbReference type="OrthoDB" id="124397at2759"/>
<dbReference type="InterPro" id="IPR019734">
    <property type="entry name" value="TPR_rpt"/>
</dbReference>
<dbReference type="FunFam" id="1.25.40.10:FF:002742">
    <property type="entry name" value="AaceriACR173Wp"/>
    <property type="match status" value="1"/>
</dbReference>
<evidence type="ECO:0000256" key="3">
    <source>
        <dbReference type="PROSITE-ProRule" id="PRU00339"/>
    </source>
</evidence>
<keyword evidence="6" id="KW-1185">Reference proteome</keyword>
<dbReference type="Gene3D" id="1.25.40.10">
    <property type="entry name" value="Tetratricopeptide repeat domain"/>
    <property type="match status" value="1"/>
</dbReference>
<dbReference type="PROSITE" id="PS50005">
    <property type="entry name" value="TPR"/>
    <property type="match status" value="1"/>
</dbReference>
<dbReference type="GO" id="GO:0006644">
    <property type="term" value="P:phospholipid metabolic process"/>
    <property type="evidence" value="ECO:0007669"/>
    <property type="project" value="EnsemblFungi"/>
</dbReference>
<dbReference type="PANTHER" id="PTHR12760">
    <property type="entry name" value="TETRATRICOPEPTIDE REPEAT PROTEIN"/>
    <property type="match status" value="1"/>
</dbReference>
<dbReference type="PROSITE" id="PS50293">
    <property type="entry name" value="TPR_REGION"/>
    <property type="match status" value="1"/>
</dbReference>
<dbReference type="EMBL" id="AE016816">
    <property type="protein sequence ID" value="AAS51399.1"/>
    <property type="molecule type" value="Genomic_DNA"/>
</dbReference>
<evidence type="ECO:0000256" key="2">
    <source>
        <dbReference type="ARBA" id="ARBA00022803"/>
    </source>
</evidence>
<reference evidence="5 6" key="1">
    <citation type="journal article" date="2004" name="Science">
        <title>The Ashbya gossypii genome as a tool for mapping the ancient Saccharomyces cerevisiae genome.</title>
        <authorList>
            <person name="Dietrich F.S."/>
            <person name="Voegeli S."/>
            <person name="Brachat S."/>
            <person name="Lerch A."/>
            <person name="Gates K."/>
            <person name="Steiner S."/>
            <person name="Mohr C."/>
            <person name="Pohlmann R."/>
            <person name="Luedi P."/>
            <person name="Choi S."/>
            <person name="Wing R.A."/>
            <person name="Flavier A."/>
            <person name="Gaffney T.D."/>
            <person name="Philippsen P."/>
        </authorList>
    </citation>
    <scope>NUCLEOTIDE SEQUENCE [LARGE SCALE GENOMIC DNA]</scope>
    <source>
        <strain evidence="6">ATCC 10895 / CBS 109.51 / FGSC 9923 / NRRL Y-1056</strain>
    </source>
</reference>
<dbReference type="InParanoid" id="Q75BU8"/>
<keyword evidence="4" id="KW-0256">Endoplasmic reticulum</keyword>
<dbReference type="GO" id="GO:0032977">
    <property type="term" value="F:membrane insertase activity"/>
    <property type="evidence" value="ECO:0007669"/>
    <property type="project" value="EnsemblFungi"/>
</dbReference>
<dbReference type="SUPFAM" id="SSF48452">
    <property type="entry name" value="TPR-like"/>
    <property type="match status" value="1"/>
</dbReference>
<dbReference type="InterPro" id="IPR011990">
    <property type="entry name" value="TPR-like_helical_dom_sf"/>
</dbReference>
<evidence type="ECO:0000256" key="4">
    <source>
        <dbReference type="RuleBase" id="RU367091"/>
    </source>
</evidence>
<evidence type="ECO:0000313" key="5">
    <source>
        <dbReference type="EMBL" id="AAS51399.1"/>
    </source>
</evidence>
<dbReference type="RefSeq" id="NP_983575.1">
    <property type="nucleotide sequence ID" value="NM_208928.1"/>
</dbReference>
<dbReference type="Pfam" id="PF07719">
    <property type="entry name" value="TPR_2"/>
    <property type="match status" value="1"/>
</dbReference>
<comment type="subcellular location">
    <subcellularLocation>
        <location evidence="4">Endoplasmic reticulum membrane</location>
        <topology evidence="4">Peripheral membrane protein</topology>
        <orientation evidence="4">Cytoplasmic side</orientation>
    </subcellularLocation>
</comment>
<dbReference type="GO" id="GO:0072546">
    <property type="term" value="C:EMC complex"/>
    <property type="evidence" value="ECO:0000318"/>
    <property type="project" value="GO_Central"/>
</dbReference>
<comment type="subunit">
    <text evidence="4">Component of the ER membrane protein complex (EMC).</text>
</comment>
<keyword evidence="4" id="KW-0472">Membrane</keyword>
<feature type="repeat" description="TPR" evidence="3">
    <location>
        <begin position="159"/>
        <end position="192"/>
    </location>
</feature>
<dbReference type="eggNOG" id="KOG3060">
    <property type="taxonomic scope" value="Eukaryota"/>
</dbReference>
<dbReference type="InterPro" id="IPR013105">
    <property type="entry name" value="TPR_2"/>
</dbReference>
<reference evidence="6" key="2">
    <citation type="journal article" date="2013" name="G3 (Bethesda)">
        <title>Genomes of Ashbya fungi isolated from insects reveal four mating-type loci, numerous translocations, lack of transposons, and distinct gene duplications.</title>
        <authorList>
            <person name="Dietrich F.S."/>
            <person name="Voegeli S."/>
            <person name="Kuo S."/>
            <person name="Philippsen P."/>
        </authorList>
    </citation>
    <scope>GENOME REANNOTATION</scope>
    <source>
        <strain evidence="6">ATCC 10895 / CBS 109.51 / FGSC 9923 / NRRL Y-1056</strain>
    </source>
</reference>
<dbReference type="SMART" id="SM00028">
    <property type="entry name" value="TPR"/>
    <property type="match status" value="1"/>
</dbReference>
<dbReference type="FunCoup" id="Q75BU8">
    <property type="interactions" value="192"/>
</dbReference>
<dbReference type="KEGG" id="ago:AGOS_ACR173W"/>
<dbReference type="STRING" id="284811.Q75BU8"/>
<dbReference type="OMA" id="LMEMLFY"/>
<evidence type="ECO:0000313" key="6">
    <source>
        <dbReference type="Proteomes" id="UP000000591"/>
    </source>
</evidence>
<dbReference type="InterPro" id="IPR039856">
    <property type="entry name" value="EMC2-like"/>
</dbReference>
<accession>Q75BU8</accession>
<comment type="function">
    <text evidence="4">Part of the endoplasmic reticulum membrane protein complex (EMC) that enables the energy-independent insertion into endoplasmic reticulum membranes of newly synthesized membrane proteins.</text>
</comment>
<sequence>MQLMRERLLELYNTKQYVVLPPDETVKLQREVTASLNSADPGLNDVDRMALMEMNFYLLVYIGEEIEADVLYRTLVGRIGENSPRMHLMKATLLQVTEGDPAAAKYLKNLLEKQLEYDTDSVDYLQVGKKLIALERPALSTELWMKKLLSLLEKFPLDAELWWTLAMEYYKLGQFDQAIYCFEEVLLISPLAYSAFAQLAEVLYCKAMREKPVSTDVLQEALENALRAVELSSNCLKGWSFVGKISSVLEKPRLLSLALTKLREIESSSNKQHSKTAKYILKSLE</sequence>